<keyword evidence="8" id="KW-0812">Transmembrane</keyword>
<evidence type="ECO:0000256" key="2">
    <source>
        <dbReference type="ARBA" id="ARBA00009085"/>
    </source>
</evidence>
<dbReference type="PANTHER" id="PTHR24006">
    <property type="entry name" value="UBIQUITIN CARBOXYL-TERMINAL HYDROLASE"/>
    <property type="match status" value="1"/>
</dbReference>
<dbReference type="EMBL" id="JBAMIC010004070">
    <property type="protein sequence ID" value="KAK7087712.1"/>
    <property type="molecule type" value="Genomic_DNA"/>
</dbReference>
<dbReference type="InterPro" id="IPR038765">
    <property type="entry name" value="Papain-like_cys_pep_sf"/>
</dbReference>
<organism evidence="10 11">
    <name type="scientific">Littorina saxatilis</name>
    <dbReference type="NCBI Taxonomy" id="31220"/>
    <lineage>
        <taxon>Eukaryota</taxon>
        <taxon>Metazoa</taxon>
        <taxon>Spiralia</taxon>
        <taxon>Lophotrochozoa</taxon>
        <taxon>Mollusca</taxon>
        <taxon>Gastropoda</taxon>
        <taxon>Caenogastropoda</taxon>
        <taxon>Littorinimorpha</taxon>
        <taxon>Littorinoidea</taxon>
        <taxon>Littorinidae</taxon>
        <taxon>Littorina</taxon>
    </lineage>
</organism>
<keyword evidence="6 7" id="KW-0788">Thiol protease</keyword>
<dbReference type="PROSITE" id="PS50235">
    <property type="entry name" value="USP_3"/>
    <property type="match status" value="1"/>
</dbReference>
<evidence type="ECO:0000259" key="9">
    <source>
        <dbReference type="PROSITE" id="PS50235"/>
    </source>
</evidence>
<feature type="domain" description="USP" evidence="9">
    <location>
        <begin position="36"/>
        <end position="466"/>
    </location>
</feature>
<reference evidence="10 11" key="1">
    <citation type="submission" date="2024-02" db="EMBL/GenBank/DDBJ databases">
        <title>Chromosome-scale genome assembly of the rough periwinkle Littorina saxatilis.</title>
        <authorList>
            <person name="De Jode A."/>
            <person name="Faria R."/>
            <person name="Formenti G."/>
            <person name="Sims Y."/>
            <person name="Smith T.P."/>
            <person name="Tracey A."/>
            <person name="Wood J.M.D."/>
            <person name="Zagrodzka Z.B."/>
            <person name="Johannesson K."/>
            <person name="Butlin R.K."/>
            <person name="Leder E.H."/>
        </authorList>
    </citation>
    <scope>NUCLEOTIDE SEQUENCE [LARGE SCALE GENOMIC DNA]</scope>
    <source>
        <strain evidence="10">Snail1</strain>
        <tissue evidence="10">Muscle</tissue>
    </source>
</reference>
<keyword evidence="4 7" id="KW-0833">Ubl conjugation pathway</keyword>
<evidence type="ECO:0000256" key="5">
    <source>
        <dbReference type="ARBA" id="ARBA00022801"/>
    </source>
</evidence>
<keyword evidence="5 7" id="KW-0378">Hydrolase</keyword>
<dbReference type="AlphaFoldDB" id="A0AAN9AIU4"/>
<dbReference type="GO" id="GO:0006508">
    <property type="term" value="P:proteolysis"/>
    <property type="evidence" value="ECO:0007669"/>
    <property type="project" value="UniProtKB-KW"/>
</dbReference>
<evidence type="ECO:0000256" key="1">
    <source>
        <dbReference type="ARBA" id="ARBA00000707"/>
    </source>
</evidence>
<comment type="caution">
    <text evidence="10">The sequence shown here is derived from an EMBL/GenBank/DDBJ whole genome shotgun (WGS) entry which is preliminary data.</text>
</comment>
<dbReference type="CDD" id="cd02662">
    <property type="entry name" value="Peptidase_C19F"/>
    <property type="match status" value="1"/>
</dbReference>
<evidence type="ECO:0000313" key="11">
    <source>
        <dbReference type="Proteomes" id="UP001374579"/>
    </source>
</evidence>
<dbReference type="Proteomes" id="UP001374579">
    <property type="component" value="Unassembled WGS sequence"/>
</dbReference>
<dbReference type="InterPro" id="IPR050164">
    <property type="entry name" value="Peptidase_C19"/>
</dbReference>
<comment type="catalytic activity">
    <reaction evidence="1 7">
        <text>Thiol-dependent hydrolysis of ester, thioester, amide, peptide and isopeptide bonds formed by the C-terminal Gly of ubiquitin (a 76-residue protein attached to proteins as an intracellular targeting signal).</text>
        <dbReference type="EC" id="3.4.19.12"/>
    </reaction>
</comment>
<evidence type="ECO:0000256" key="8">
    <source>
        <dbReference type="SAM" id="Phobius"/>
    </source>
</evidence>
<evidence type="ECO:0000256" key="3">
    <source>
        <dbReference type="ARBA" id="ARBA00022670"/>
    </source>
</evidence>
<dbReference type="InterPro" id="IPR018200">
    <property type="entry name" value="USP_CS"/>
</dbReference>
<dbReference type="Pfam" id="PF00443">
    <property type="entry name" value="UCH"/>
    <property type="match status" value="1"/>
</dbReference>
<keyword evidence="8" id="KW-1133">Transmembrane helix</keyword>
<dbReference type="PANTHER" id="PTHR24006:SF888">
    <property type="entry name" value="UBIQUITIN CARBOXYL-TERMINAL HYDROLASE 30"/>
    <property type="match status" value="1"/>
</dbReference>
<proteinExistence type="inferred from homology"/>
<dbReference type="GO" id="GO:0005634">
    <property type="term" value="C:nucleus"/>
    <property type="evidence" value="ECO:0007669"/>
    <property type="project" value="TreeGrafter"/>
</dbReference>
<dbReference type="GO" id="GO:0016579">
    <property type="term" value="P:protein deubiquitination"/>
    <property type="evidence" value="ECO:0007669"/>
    <property type="project" value="InterPro"/>
</dbReference>
<dbReference type="SUPFAM" id="SSF54001">
    <property type="entry name" value="Cysteine proteinases"/>
    <property type="match status" value="1"/>
</dbReference>
<evidence type="ECO:0000313" key="10">
    <source>
        <dbReference type="EMBL" id="KAK7087712.1"/>
    </source>
</evidence>
<comment type="similarity">
    <text evidence="2 7">Belongs to the peptidase C19 family.</text>
</comment>
<dbReference type="PROSITE" id="PS00973">
    <property type="entry name" value="USP_2"/>
    <property type="match status" value="1"/>
</dbReference>
<keyword evidence="8" id="KW-0472">Membrane</keyword>
<gene>
    <name evidence="10" type="ORF">V1264_021726</name>
</gene>
<keyword evidence="11" id="KW-1185">Reference proteome</keyword>
<sequence length="466" mass="51394">MFHNHWAFIGGATAAVLAAAYVFWGPPKPRKRKGFPGLHNFGNSCFLNVILQSWAACPSLLRWLGSKAKAQQEGSLTAAVYKVLKVLNNASEEPQPDVYSPGNVLTAMERKGWIISPGQQDCHELMHALSETLDEEACPAPKVLSLFDVTALQESRSAQLKARTRITSNLPVLPRRQESPLHGLLASQISCISCENHCPVKYDVFDCLTVSMPQYSLLGEMDLESLLTSYVSPEVIENAHCPNCAKQRSAGKDGSRRSIKRTLTIGKLPQCLSMHIQRLQMANDGMPIKRQEHVSFPETLEMDPFLYNMAGSHILAKQGLCGGKKATSYRSSAAVNLLRALNYDASVARNGLFLRPPSPLLLPSSMADVNHNGPASLPDVNHNSSGLVTSQKKGHYIYRLTAVISHLGNVESGHFVTYRRGPLRAKSEQEQQMADSWWLASDCSVERVPLSHVLASQAYMLFYERA</sequence>
<dbReference type="EC" id="3.4.19.12" evidence="7"/>
<dbReference type="InterPro" id="IPR001394">
    <property type="entry name" value="Peptidase_C19_UCH"/>
</dbReference>
<protein>
    <recommendedName>
        <fullName evidence="7">Ubiquitin carboxyl-terminal hydrolase</fullName>
        <ecNumber evidence="7">3.4.19.12</ecNumber>
    </recommendedName>
</protein>
<dbReference type="GO" id="GO:0005829">
    <property type="term" value="C:cytosol"/>
    <property type="evidence" value="ECO:0007669"/>
    <property type="project" value="TreeGrafter"/>
</dbReference>
<keyword evidence="3 7" id="KW-0645">Protease</keyword>
<dbReference type="InterPro" id="IPR028889">
    <property type="entry name" value="USP"/>
</dbReference>
<evidence type="ECO:0000256" key="7">
    <source>
        <dbReference type="RuleBase" id="RU366025"/>
    </source>
</evidence>
<evidence type="ECO:0000256" key="4">
    <source>
        <dbReference type="ARBA" id="ARBA00022786"/>
    </source>
</evidence>
<accession>A0AAN9AIU4</accession>
<evidence type="ECO:0000256" key="6">
    <source>
        <dbReference type="ARBA" id="ARBA00022807"/>
    </source>
</evidence>
<feature type="transmembrane region" description="Helical" evidence="8">
    <location>
        <begin position="6"/>
        <end position="24"/>
    </location>
</feature>
<dbReference type="PROSITE" id="PS00972">
    <property type="entry name" value="USP_1"/>
    <property type="match status" value="1"/>
</dbReference>
<dbReference type="Gene3D" id="3.90.70.10">
    <property type="entry name" value="Cysteine proteinases"/>
    <property type="match status" value="1"/>
</dbReference>
<name>A0AAN9AIU4_9CAEN</name>
<dbReference type="GO" id="GO:0004843">
    <property type="term" value="F:cysteine-type deubiquitinase activity"/>
    <property type="evidence" value="ECO:0007669"/>
    <property type="project" value="UniProtKB-UniRule"/>
</dbReference>